<name>A0A8S5PQC8_9CAUD</name>
<evidence type="ECO:0000313" key="1">
    <source>
        <dbReference type="EMBL" id="DAE08412.1"/>
    </source>
</evidence>
<sequence length="159" mass="18547">MKSQYEEVKGDNQNESLEQLEMCKYLVQGIDKPCKHRDMYGRCTFENCILDEEETPLRAKKWWFQCIICKHPSSIEPDAMRVPFCESCISRMNEAEVLPFTCRYCGKKQYSPSKWMFSRVCDDCIPLLYDKNAGQVCKNYAPKVGKRSISKGGTLHDYK</sequence>
<organism evidence="1">
    <name type="scientific">Podoviridae sp. ctOAf25</name>
    <dbReference type="NCBI Taxonomy" id="2825245"/>
    <lineage>
        <taxon>Viruses</taxon>
        <taxon>Duplodnaviria</taxon>
        <taxon>Heunggongvirae</taxon>
        <taxon>Uroviricota</taxon>
        <taxon>Caudoviricetes</taxon>
    </lineage>
</organism>
<protein>
    <submittedName>
        <fullName evidence="1">Tripartite motif-containing protein</fullName>
    </submittedName>
</protein>
<proteinExistence type="predicted"/>
<accession>A0A8S5PQC8</accession>
<dbReference type="EMBL" id="BK015468">
    <property type="protein sequence ID" value="DAE08412.1"/>
    <property type="molecule type" value="Genomic_DNA"/>
</dbReference>
<reference evidence="1" key="1">
    <citation type="journal article" date="2021" name="Proc. Natl. Acad. Sci. U.S.A.">
        <title>A Catalog of Tens of Thousands of Viruses from Human Metagenomes Reveals Hidden Associations with Chronic Diseases.</title>
        <authorList>
            <person name="Tisza M.J."/>
            <person name="Buck C.B."/>
        </authorList>
    </citation>
    <scope>NUCLEOTIDE SEQUENCE</scope>
    <source>
        <strain evidence="1">CtOAf25</strain>
    </source>
</reference>